<evidence type="ECO:0000313" key="1">
    <source>
        <dbReference type="EMBL" id="ART76440.1"/>
    </source>
</evidence>
<dbReference type="EMBL" id="CP020880">
    <property type="protein sequence ID" value="ART76440.1"/>
    <property type="molecule type" value="Genomic_DNA"/>
</dbReference>
<evidence type="ECO:0008006" key="3">
    <source>
        <dbReference type="Google" id="ProtNLM"/>
    </source>
</evidence>
<protein>
    <recommendedName>
        <fullName evidence="3">Sporulation inhibitor of replication protein SirA</fullName>
    </recommendedName>
</protein>
<proteinExistence type="predicted"/>
<reference evidence="1 2" key="1">
    <citation type="submission" date="2017-04" db="EMBL/GenBank/DDBJ databases">
        <title>Complete Genome Sequence of the Bacillus horikoshii 20a strain from Cuatro Cienegas, Coahuila, Mexico.</title>
        <authorList>
            <person name="Zarza E."/>
            <person name="Alcaraz L.D."/>
            <person name="Aguilar-Salinas B."/>
            <person name="Islas A."/>
            <person name="Olmedo-Alvarez G."/>
        </authorList>
    </citation>
    <scope>NUCLEOTIDE SEQUENCE [LARGE SCALE GENOMIC DNA]</scope>
    <source>
        <strain evidence="1 2">20a</strain>
    </source>
</reference>
<dbReference type="Pfam" id="PF10747">
    <property type="entry name" value="SirA"/>
    <property type="match status" value="1"/>
</dbReference>
<sequence length="187" mass="22250">MVMLIFLCIRQYLLKIAPCQLHYKTKLCSIILYNKRKEVSGGFRLREYMIYLIEEEVAKHYSGNELKLFQLFQQYEQEEPLRSIIKRQVDYVTLPVPTFPLQQSLEQALKNKEGYKRVAYQHKIEKEDSTAKLSIFEKYLKLSSKGSFEAEAIFFEIIRKQAPYFLAIDASSNRYGWLQPIKQRKFV</sequence>
<accession>A0ABN4ZDR3</accession>
<keyword evidence="2" id="KW-1185">Reference proteome</keyword>
<dbReference type="Gene3D" id="3.30.310.250">
    <property type="entry name" value="Sporulation inhibitor of replication protein SirA"/>
    <property type="match status" value="1"/>
</dbReference>
<gene>
    <name evidence="1" type="ORF">B4U37_10485</name>
</gene>
<dbReference type="InterPro" id="IPR019683">
    <property type="entry name" value="SirA"/>
</dbReference>
<organism evidence="1 2">
    <name type="scientific">Sutcliffiella horikoshii</name>
    <dbReference type="NCBI Taxonomy" id="79883"/>
    <lineage>
        <taxon>Bacteria</taxon>
        <taxon>Bacillati</taxon>
        <taxon>Bacillota</taxon>
        <taxon>Bacilli</taxon>
        <taxon>Bacillales</taxon>
        <taxon>Bacillaceae</taxon>
        <taxon>Sutcliffiella</taxon>
    </lineage>
</organism>
<name>A0ABN4ZDR3_9BACI</name>
<evidence type="ECO:0000313" key="2">
    <source>
        <dbReference type="Proteomes" id="UP000195573"/>
    </source>
</evidence>
<dbReference type="InterPro" id="IPR038449">
    <property type="entry name" value="SirA_sf"/>
</dbReference>
<dbReference type="Proteomes" id="UP000195573">
    <property type="component" value="Chromosome"/>
</dbReference>